<proteinExistence type="predicted"/>
<organism evidence="2">
    <name type="scientific">Nicotiana tabacum</name>
    <name type="common">Common tobacco</name>
    <dbReference type="NCBI Taxonomy" id="4097"/>
    <lineage>
        <taxon>Eukaryota</taxon>
        <taxon>Viridiplantae</taxon>
        <taxon>Streptophyta</taxon>
        <taxon>Embryophyta</taxon>
        <taxon>Tracheophyta</taxon>
        <taxon>Spermatophyta</taxon>
        <taxon>Magnoliopsida</taxon>
        <taxon>eudicotyledons</taxon>
        <taxon>Gunneridae</taxon>
        <taxon>Pentapetalae</taxon>
        <taxon>asterids</taxon>
        <taxon>lamiids</taxon>
        <taxon>Solanales</taxon>
        <taxon>Solanaceae</taxon>
        <taxon>Nicotianoideae</taxon>
        <taxon>Nicotianeae</taxon>
        <taxon>Nicotiana</taxon>
    </lineage>
</organism>
<dbReference type="KEGG" id="nta:107768160"/>
<dbReference type="PaxDb" id="4097-A0A1S3XS25"/>
<keyword evidence="1" id="KW-0732">Signal</keyword>
<accession>A0A1S3XS25</accession>
<dbReference type="OrthoDB" id="10437006at2759"/>
<dbReference type="AlphaFoldDB" id="A0A1S3XS25"/>
<gene>
    <name evidence="2" type="primary">LOC107768160</name>
</gene>
<evidence type="ECO:0000313" key="2">
    <source>
        <dbReference type="RefSeq" id="XP_016442748.1"/>
    </source>
</evidence>
<evidence type="ECO:0000256" key="1">
    <source>
        <dbReference type="SAM" id="SignalP"/>
    </source>
</evidence>
<reference evidence="2" key="1">
    <citation type="submission" date="2025-08" db="UniProtKB">
        <authorList>
            <consortium name="RefSeq"/>
        </authorList>
    </citation>
    <scope>IDENTIFICATION</scope>
</reference>
<dbReference type="SMR" id="A0A1S3XS25"/>
<name>A0A1S3XS25_TOBAC</name>
<feature type="chain" id="PRO_5010222992" evidence="1">
    <location>
        <begin position="22"/>
        <end position="96"/>
    </location>
</feature>
<dbReference type="RefSeq" id="XP_016442748.1">
    <property type="nucleotide sequence ID" value="XM_016587262.1"/>
</dbReference>
<protein>
    <submittedName>
        <fullName evidence="2">Fruit-specific protein-like</fullName>
    </submittedName>
</protein>
<sequence length="96" mass="10801">MALLKLGQFFTILLIAATVNSSWLSKKQVLAGQVVDYNLSGLKRRLLPQLNDLWTCQRPCTTKDDCNDCWVCCYCSAIIDIYGETSIHCSNLDIKP</sequence>
<dbReference type="OMA" id="CWVCCYC"/>
<feature type="signal peptide" evidence="1">
    <location>
        <begin position="1"/>
        <end position="21"/>
    </location>
</feature>